<organism evidence="11 12">
    <name type="scientific">Pseudovibrio exalbescens</name>
    <dbReference type="NCBI Taxonomy" id="197461"/>
    <lineage>
        <taxon>Bacteria</taxon>
        <taxon>Pseudomonadati</taxon>
        <taxon>Pseudomonadota</taxon>
        <taxon>Alphaproteobacteria</taxon>
        <taxon>Hyphomicrobiales</taxon>
        <taxon>Stappiaceae</taxon>
        <taxon>Pseudovibrio</taxon>
    </lineage>
</organism>
<dbReference type="EMBL" id="LVVZ01000018">
    <property type="protein sequence ID" value="OKL43773.1"/>
    <property type="molecule type" value="Genomic_DNA"/>
</dbReference>
<feature type="binding site" evidence="9">
    <location>
        <position position="87"/>
    </location>
    <ligand>
        <name>substrate</name>
    </ligand>
</feature>
<dbReference type="SUPFAM" id="SSF53067">
    <property type="entry name" value="Actin-like ATPase domain"/>
    <property type="match status" value="2"/>
</dbReference>
<comment type="function">
    <text evidence="9">Catalyzes the formation of acetyl phosphate from acetate and ATP. Can also catalyze the reverse reaction.</text>
</comment>
<comment type="similarity">
    <text evidence="1 9 10">Belongs to the acetokinase family.</text>
</comment>
<keyword evidence="6 9" id="KW-0418">Kinase</keyword>
<dbReference type="InterPro" id="IPR043129">
    <property type="entry name" value="ATPase_NBD"/>
</dbReference>
<dbReference type="HAMAP" id="MF_00020">
    <property type="entry name" value="Acetate_kinase"/>
    <property type="match status" value="1"/>
</dbReference>
<sequence>MPALLTLNSGSSSIKFAVYLQKEEQLHEVASGQVDALGPKASLIFKESGVRHQTEIGKADHLLGLKAILEALKPVLGGEYIAGVGHRIVHGGTLYAEPILLTGAVLRALDDLSPLAPLHQPPNLAGVKAAMQAFPEAIQVGCFDTGFHRGHPYENDTYALPPKFYEDGIRRYGFHGLSYEYVSSYVQQHYPDLKDGRIIIAHLGNGCSMCCVRGFRPIASTLGFSSMDGLPMGTRCGQIDPGVIFHLLDKGMSADEVDALLLKNAGLKGMSGLSNDMRQLLASDSSDAANAVSYFVSRIRREIGSLTAANGGLDALVFTGGIGENAWQIRERVCADLDYFGLAVDPAANRENQESIGIGRTKVLVINTDEQRVIADALVSFL</sequence>
<dbReference type="EC" id="2.7.2.1" evidence="9"/>
<comment type="subcellular location">
    <subcellularLocation>
        <location evidence="9">Cytoplasm</location>
    </subcellularLocation>
</comment>
<accession>A0A1U7JGA3</accession>
<keyword evidence="5 9" id="KW-0547">Nucleotide-binding</keyword>
<dbReference type="InterPro" id="IPR000890">
    <property type="entry name" value="Aliphatic_acid_kin_short-chain"/>
</dbReference>
<evidence type="ECO:0000256" key="3">
    <source>
        <dbReference type="ARBA" id="ARBA00022679"/>
    </source>
</evidence>
<dbReference type="InterPro" id="IPR023865">
    <property type="entry name" value="Aliphatic_acid_kinase_CS"/>
</dbReference>
<evidence type="ECO:0000256" key="8">
    <source>
        <dbReference type="ARBA" id="ARBA00022842"/>
    </source>
</evidence>
<dbReference type="AlphaFoldDB" id="A0A1U7JGA3"/>
<feature type="binding site" evidence="9">
    <location>
        <position position="8"/>
    </location>
    <ligand>
        <name>Mg(2+)</name>
        <dbReference type="ChEBI" id="CHEBI:18420"/>
    </ligand>
</feature>
<dbReference type="NCBIfam" id="TIGR00016">
    <property type="entry name" value="ackA"/>
    <property type="match status" value="1"/>
</dbReference>
<dbReference type="Pfam" id="PF00871">
    <property type="entry name" value="Acetate_kinase"/>
    <property type="match status" value="1"/>
</dbReference>
<dbReference type="PRINTS" id="PR00471">
    <property type="entry name" value="ACETATEKNASE"/>
</dbReference>
<evidence type="ECO:0000256" key="7">
    <source>
        <dbReference type="ARBA" id="ARBA00022840"/>
    </source>
</evidence>
<dbReference type="Gene3D" id="3.30.420.40">
    <property type="match status" value="2"/>
</dbReference>
<feature type="binding site" evidence="9">
    <location>
        <position position="370"/>
    </location>
    <ligand>
        <name>Mg(2+)</name>
        <dbReference type="ChEBI" id="CHEBI:18420"/>
    </ligand>
</feature>
<evidence type="ECO:0000256" key="6">
    <source>
        <dbReference type="ARBA" id="ARBA00022777"/>
    </source>
</evidence>
<dbReference type="GO" id="GO:0000287">
    <property type="term" value="F:magnesium ion binding"/>
    <property type="evidence" value="ECO:0007669"/>
    <property type="project" value="UniProtKB-UniRule"/>
</dbReference>
<keyword evidence="4 9" id="KW-0479">Metal-binding</keyword>
<evidence type="ECO:0000256" key="9">
    <source>
        <dbReference type="HAMAP-Rule" id="MF_00020"/>
    </source>
</evidence>
<feature type="active site" description="Proton donor/acceptor" evidence="9">
    <location>
        <position position="144"/>
    </location>
</feature>
<comment type="subunit">
    <text evidence="9">Homodimer.</text>
</comment>
<keyword evidence="3 9" id="KW-0808">Transferase</keyword>
<dbReference type="STRING" id="197461.A3843_11660"/>
<evidence type="ECO:0000313" key="11">
    <source>
        <dbReference type="EMBL" id="OKL43773.1"/>
    </source>
</evidence>
<reference evidence="11 12" key="1">
    <citation type="submission" date="2016-03" db="EMBL/GenBank/DDBJ databases">
        <title>Genome sequence of Nesiotobacter sp. nov., a moderately halophilic alphaproteobacterium isolated from the Yellow Sea, China.</title>
        <authorList>
            <person name="Zhang G."/>
            <person name="Zhang R."/>
        </authorList>
    </citation>
    <scope>NUCLEOTIDE SEQUENCE [LARGE SCALE GENOMIC DNA]</scope>
    <source>
        <strain evidence="11 12">WB1-6</strain>
    </source>
</reference>
<evidence type="ECO:0000256" key="2">
    <source>
        <dbReference type="ARBA" id="ARBA00022490"/>
    </source>
</evidence>
<comment type="cofactor">
    <cofactor evidence="9">
        <name>Mg(2+)</name>
        <dbReference type="ChEBI" id="CHEBI:18420"/>
    </cofactor>
    <cofactor evidence="9">
        <name>Mn(2+)</name>
        <dbReference type="ChEBI" id="CHEBI:29035"/>
    </cofactor>
    <text evidence="9">Mg(2+). Can also accept Mn(2+).</text>
</comment>
<keyword evidence="7 9" id="KW-0067">ATP-binding</keyword>
<dbReference type="PROSITE" id="PS01075">
    <property type="entry name" value="ACETATE_KINASE_1"/>
    <property type="match status" value="1"/>
</dbReference>
<dbReference type="PANTHER" id="PTHR21060:SF21">
    <property type="entry name" value="ACETATE KINASE"/>
    <property type="match status" value="1"/>
</dbReference>
<dbReference type="GO" id="GO:0005829">
    <property type="term" value="C:cytosol"/>
    <property type="evidence" value="ECO:0007669"/>
    <property type="project" value="TreeGrafter"/>
</dbReference>
<keyword evidence="8 9" id="KW-0460">Magnesium</keyword>
<feature type="binding site" evidence="9">
    <location>
        <position position="15"/>
    </location>
    <ligand>
        <name>ATP</name>
        <dbReference type="ChEBI" id="CHEBI:30616"/>
    </ligand>
</feature>
<gene>
    <name evidence="9" type="primary">ackA</name>
    <name evidence="11" type="ORF">A3843_11660</name>
</gene>
<dbReference type="PANTHER" id="PTHR21060">
    <property type="entry name" value="ACETATE KINASE"/>
    <property type="match status" value="1"/>
</dbReference>
<keyword evidence="12" id="KW-1185">Reference proteome</keyword>
<feature type="binding site" evidence="9">
    <location>
        <begin position="321"/>
        <end position="325"/>
    </location>
    <ligand>
        <name>ATP</name>
        <dbReference type="ChEBI" id="CHEBI:30616"/>
    </ligand>
</feature>
<comment type="caution">
    <text evidence="11">The sequence shown here is derived from an EMBL/GenBank/DDBJ whole genome shotgun (WGS) entry which is preliminary data.</text>
</comment>
<dbReference type="Proteomes" id="UP000185783">
    <property type="component" value="Unassembled WGS sequence"/>
</dbReference>
<dbReference type="InterPro" id="IPR004372">
    <property type="entry name" value="Ac/propionate_kinase"/>
</dbReference>
<proteinExistence type="inferred from homology"/>
<dbReference type="GO" id="GO:0005524">
    <property type="term" value="F:ATP binding"/>
    <property type="evidence" value="ECO:0007669"/>
    <property type="project" value="UniProtKB-KW"/>
</dbReference>
<comment type="pathway">
    <text evidence="9">Metabolic intermediate biosynthesis; acetyl-CoA biosynthesis; acetyl-CoA from acetate: step 1/2.</text>
</comment>
<evidence type="ECO:0000256" key="1">
    <source>
        <dbReference type="ARBA" id="ARBA00008748"/>
    </source>
</evidence>
<feature type="binding site" evidence="9">
    <location>
        <begin position="202"/>
        <end position="206"/>
    </location>
    <ligand>
        <name>ATP</name>
        <dbReference type="ChEBI" id="CHEBI:30616"/>
    </ligand>
</feature>
<comment type="catalytic activity">
    <reaction evidence="9">
        <text>acetate + ATP = acetyl phosphate + ADP</text>
        <dbReference type="Rhea" id="RHEA:11352"/>
        <dbReference type="ChEBI" id="CHEBI:22191"/>
        <dbReference type="ChEBI" id="CHEBI:30089"/>
        <dbReference type="ChEBI" id="CHEBI:30616"/>
        <dbReference type="ChEBI" id="CHEBI:456216"/>
        <dbReference type="EC" id="2.7.2.1"/>
    </reaction>
</comment>
<dbReference type="PIRSF" id="PIRSF000722">
    <property type="entry name" value="Acetate_prop_kin"/>
    <property type="match status" value="1"/>
</dbReference>
<name>A0A1U7JGA3_9HYPH</name>
<evidence type="ECO:0000313" key="12">
    <source>
        <dbReference type="Proteomes" id="UP000185783"/>
    </source>
</evidence>
<dbReference type="GO" id="GO:0008776">
    <property type="term" value="F:acetate kinase activity"/>
    <property type="evidence" value="ECO:0007669"/>
    <property type="project" value="UniProtKB-UniRule"/>
</dbReference>
<evidence type="ECO:0000256" key="10">
    <source>
        <dbReference type="RuleBase" id="RU003835"/>
    </source>
</evidence>
<feature type="site" description="Transition state stabilizer" evidence="9">
    <location>
        <position position="175"/>
    </location>
</feature>
<evidence type="ECO:0000256" key="5">
    <source>
        <dbReference type="ARBA" id="ARBA00022741"/>
    </source>
</evidence>
<dbReference type="RefSeq" id="WP_028481508.1">
    <property type="nucleotide sequence ID" value="NZ_LVVZ01000018.1"/>
</dbReference>
<dbReference type="UniPathway" id="UPA00340">
    <property type="reaction ID" value="UER00458"/>
</dbReference>
<dbReference type="GO" id="GO:0006083">
    <property type="term" value="P:acetate metabolic process"/>
    <property type="evidence" value="ECO:0007669"/>
    <property type="project" value="TreeGrafter"/>
</dbReference>
<dbReference type="GO" id="GO:0006085">
    <property type="term" value="P:acetyl-CoA biosynthetic process"/>
    <property type="evidence" value="ECO:0007669"/>
    <property type="project" value="UniProtKB-UniRule"/>
</dbReference>
<feature type="site" description="Transition state stabilizer" evidence="9">
    <location>
        <position position="235"/>
    </location>
</feature>
<keyword evidence="2 9" id="KW-0963">Cytoplasm</keyword>
<protein>
    <recommendedName>
        <fullName evidence="9">Acetate kinase</fullName>
        <ecNumber evidence="9">2.7.2.1</ecNumber>
    </recommendedName>
    <alternativeName>
        <fullName evidence="9">Acetokinase</fullName>
    </alternativeName>
</protein>
<evidence type="ECO:0000256" key="4">
    <source>
        <dbReference type="ARBA" id="ARBA00022723"/>
    </source>
</evidence>
<feature type="binding site" evidence="9">
    <location>
        <begin position="276"/>
        <end position="278"/>
    </location>
    <ligand>
        <name>ATP</name>
        <dbReference type="ChEBI" id="CHEBI:30616"/>
    </ligand>
</feature>